<dbReference type="Gene3D" id="1.10.287.130">
    <property type="match status" value="1"/>
</dbReference>
<dbReference type="SUPFAM" id="SSF47384">
    <property type="entry name" value="Homodimeric domain of signal transducing histidine kinase"/>
    <property type="match status" value="1"/>
</dbReference>
<sequence length="798" mass="85197">MNERWSTLPDARRVLPLAEDARPAWLWSQDGQRLIWSNRAAELFAAKIKKGALKLAPAAVPIKGQINRIMRLGTTGRSSLARIQFLTGERPVSATCSTTPLVWEESEPVLLITAVDPIADDILALARGEAEPELVQPIEEPVRDEPAPDAAYEHELESWRDADAETVYEPAPAMEPDPEADAPEQWSAALAEDEPVAPVIEPVEPVVAAVEDSQGSNRLSSLIDRLAADDALFSPLTEADDVAPALATEVPEPAPLLFKVTGRGFTPNVVESAEPVVEEAAVPPPPDAETVERVSRYNFDELSRILSDRVGNQPPATTKTETSTPGALINLGGETLVLNRLPLGILVFRDQQILFANRAITEMVGYESVESLRKAGLAAMFPSAGGDDQSAGPVNHLVQRDGTLVPVTARLQSISWQGRPALMLSASTTEVRTGHEDAVKAFAQSFADIRGDGFIDANRAGVVNFGSEQAANLLAGGKVLAGRPIADLVGSADVVALRAFLERPARFAETARPCLTLRSADGRSEILLFALGQAGVLSGYFGLVRGREAAPARISAASDVDPALLGRISRGVRRPLNTIVGFSDLIRSKAFGALNNERYEGYADDIARAAQEIAALVDELDDYARLRDGRYLPQRASLDLTALLESCVLRIRDQANANRVIVRNAISETLPRITADRASLAQAVLNLLASAIDQTPVGGAVVISAQRHDDGAIVIQVRDSSAGAVDMSERFVVFRDGVGRDGQALAPVRSSVGLALTRSLLAVNTVSLSVDPAGAEGLLFSLKIPADLVDERSAVRDN</sequence>
<keyword evidence="4" id="KW-0418">Kinase</keyword>
<dbReference type="Gene3D" id="3.30.565.10">
    <property type="entry name" value="Histidine kinase-like ATPase, C-terminal domain"/>
    <property type="match status" value="1"/>
</dbReference>
<dbReference type="PROSITE" id="PS50109">
    <property type="entry name" value="HIS_KIN"/>
    <property type="match status" value="1"/>
</dbReference>
<dbReference type="CDD" id="cd00082">
    <property type="entry name" value="HisKA"/>
    <property type="match status" value="1"/>
</dbReference>
<evidence type="ECO:0000256" key="2">
    <source>
        <dbReference type="ARBA" id="ARBA00012438"/>
    </source>
</evidence>
<dbReference type="EMBL" id="CP068046">
    <property type="protein sequence ID" value="QQR38245.1"/>
    <property type="molecule type" value="Genomic_DNA"/>
</dbReference>
<comment type="catalytic activity">
    <reaction evidence="1">
        <text>ATP + protein L-histidine = ADP + protein N-phospho-L-histidine.</text>
        <dbReference type="EC" id="2.7.13.3"/>
    </reaction>
</comment>
<dbReference type="PANTHER" id="PTHR42878">
    <property type="entry name" value="TWO-COMPONENT HISTIDINE KINASE"/>
    <property type="match status" value="1"/>
</dbReference>
<keyword evidence="5" id="KW-0175">Coiled coil</keyword>
<dbReference type="Pfam" id="PF00512">
    <property type="entry name" value="HisKA"/>
    <property type="match status" value="1"/>
</dbReference>
<evidence type="ECO:0000256" key="5">
    <source>
        <dbReference type="SAM" id="Coils"/>
    </source>
</evidence>
<evidence type="ECO:0000313" key="7">
    <source>
        <dbReference type="EMBL" id="QQR38245.1"/>
    </source>
</evidence>
<dbReference type="Pfam" id="PF02518">
    <property type="entry name" value="HATPase_c"/>
    <property type="match status" value="1"/>
</dbReference>
<evidence type="ECO:0000256" key="1">
    <source>
        <dbReference type="ARBA" id="ARBA00000085"/>
    </source>
</evidence>
<evidence type="ECO:0000256" key="4">
    <source>
        <dbReference type="ARBA" id="ARBA00022777"/>
    </source>
</evidence>
<dbReference type="InterPro" id="IPR036097">
    <property type="entry name" value="HisK_dim/P_sf"/>
</dbReference>
<organism evidence="7 8">
    <name type="scientific">Devosia rhizoryzae</name>
    <dbReference type="NCBI Taxonomy" id="2774137"/>
    <lineage>
        <taxon>Bacteria</taxon>
        <taxon>Pseudomonadati</taxon>
        <taxon>Pseudomonadota</taxon>
        <taxon>Alphaproteobacteria</taxon>
        <taxon>Hyphomicrobiales</taxon>
        <taxon>Devosiaceae</taxon>
        <taxon>Devosia</taxon>
    </lineage>
</organism>
<dbReference type="RefSeq" id="WP_201630299.1">
    <property type="nucleotide sequence ID" value="NZ_CP068046.1"/>
</dbReference>
<evidence type="ECO:0000259" key="6">
    <source>
        <dbReference type="PROSITE" id="PS50109"/>
    </source>
</evidence>
<dbReference type="SMART" id="SM00388">
    <property type="entry name" value="HisKA"/>
    <property type="match status" value="1"/>
</dbReference>
<accession>A0ABX7C6I2</accession>
<feature type="domain" description="Histidine kinase" evidence="6">
    <location>
        <begin position="567"/>
        <end position="788"/>
    </location>
</feature>
<keyword evidence="8" id="KW-1185">Reference proteome</keyword>
<feature type="coiled-coil region" evidence="5">
    <location>
        <begin position="599"/>
        <end position="626"/>
    </location>
</feature>
<dbReference type="InterPro" id="IPR003594">
    <property type="entry name" value="HATPase_dom"/>
</dbReference>
<keyword evidence="3" id="KW-0808">Transferase</keyword>
<dbReference type="InterPro" id="IPR050351">
    <property type="entry name" value="BphY/WalK/GraS-like"/>
</dbReference>
<proteinExistence type="predicted"/>
<dbReference type="Proteomes" id="UP000595857">
    <property type="component" value="Chromosome"/>
</dbReference>
<dbReference type="InterPro" id="IPR005467">
    <property type="entry name" value="His_kinase_dom"/>
</dbReference>
<protein>
    <recommendedName>
        <fullName evidence="2">histidine kinase</fullName>
        <ecNumber evidence="2">2.7.13.3</ecNumber>
    </recommendedName>
</protein>
<evidence type="ECO:0000313" key="8">
    <source>
        <dbReference type="Proteomes" id="UP000595857"/>
    </source>
</evidence>
<reference evidence="7 8" key="1">
    <citation type="submission" date="2021-01" db="EMBL/GenBank/DDBJ databases">
        <title>Genome seq and assembly of Devosia sp. LEGU1.</title>
        <authorList>
            <person name="Chhetri G."/>
        </authorList>
    </citation>
    <scope>NUCLEOTIDE SEQUENCE [LARGE SCALE GENOMIC DNA]</scope>
    <source>
        <strain evidence="7 8">LEGU1</strain>
    </source>
</reference>
<dbReference type="InterPro" id="IPR003661">
    <property type="entry name" value="HisK_dim/P_dom"/>
</dbReference>
<dbReference type="Pfam" id="PF13188">
    <property type="entry name" value="PAS_8"/>
    <property type="match status" value="1"/>
</dbReference>
<name>A0ABX7C6I2_9HYPH</name>
<evidence type="ECO:0000256" key="3">
    <source>
        <dbReference type="ARBA" id="ARBA00022679"/>
    </source>
</evidence>
<dbReference type="InterPro" id="IPR000014">
    <property type="entry name" value="PAS"/>
</dbReference>
<dbReference type="SUPFAM" id="SSF55874">
    <property type="entry name" value="ATPase domain of HSP90 chaperone/DNA topoisomerase II/histidine kinase"/>
    <property type="match status" value="1"/>
</dbReference>
<dbReference type="EC" id="2.7.13.3" evidence="2"/>
<dbReference type="InterPro" id="IPR036890">
    <property type="entry name" value="HATPase_C_sf"/>
</dbReference>
<gene>
    <name evidence="7" type="ORF">JI748_10665</name>
</gene>
<dbReference type="PANTHER" id="PTHR42878:SF14">
    <property type="entry name" value="OSMOLARITY TWO-COMPONENT SYSTEM PROTEIN SSK1"/>
    <property type="match status" value="1"/>
</dbReference>